<dbReference type="Proteomes" id="UP000183200">
    <property type="component" value="Unassembled WGS sequence"/>
</dbReference>
<sequence>MSRAFLLLFFFLFLSFSGYSQHPVPYSVKHYTDNNGLPQNSVKSVVKDDLGFLWLATEAGLVRFDGSNFLLYEKDATHASTNRMYTIVKVLKTGKLYAETEYHEFIPISGGYAVPKPAHKALKMEREDIEVAHELPLKNPHLQDFTMQIAADENCTVLKDSLVFHKRGKNNRIAFPHQKEGSFFISGKQVIYSNNKGAFTLFKDAIPQPIPLTGDFEQERSSKNPNFKIYWGNSTDQAFLYLNKTLYRLEYKDGKLLTKLIINDFDFEEQHINNVYYDSINKRLFLGSFSQGLFVLQLQLFNTSVLHKKMDNKVSYAQLPFGDHTVLFANGTLLNTDGISRQLPLFDTYSNNFSLATDRDKNIWTQNGMSVYKLNPKGNKLLQTFNFPDQPACLYLDQDSVLWIGTRGGIYTAPTGRQDSIPTLVVPLKNVTYIKKKGDELWIGTFKGLYKYHLRKKNLFAVPQMANANVRSILIRNEEIWISTYGDGFYLYKNHQLTKMPLDDHKYLNHAHCLIADKKGFLWISTNKGLFQVAVNDLLTVSKNNLAKVYYAYYDKTSGFKTDEFNGGCQPCGSVLNNGIFVFPSLIGSVLFNPLTISPELPDKPIYIDKITVDNTEILKKDTLSIGQDFERLEVQVSSPYFGTAYNLQFEYRLSANGSWLKLTEKAIVFSKLQHGTYELYIRKLNGFNSKFTFRKLTIIVRPYFYQTWWFYSIISVLIVAGLIFFIKARTRSILLKNERLENLIRKRTQDLEKNIIILEESKYLLSEQTSFQKKLIAAITHDLKSPLKYMMVMGKHLYKNESVSGPVKDNLMAIYTSANSMYHFTENLLNYSKLFHTKKPSKDDYVNLNQLIAEKIEIFSGIAKYSRTTLHNHISSDIILYTNRVMLSVIIHNLLDNAIKFCADGRIEFGAKSTDQYVSFWIQDTGYGMPEAILNWLNSNSEERSEENQDLTDGLGLKMVKVFTAKMDLQLTVKSEAGQGTKIEFKLLNHQSSCSFPPE</sequence>
<keyword evidence="6" id="KW-0808">Transferase</keyword>
<dbReference type="SMART" id="SM00387">
    <property type="entry name" value="HATPase_c"/>
    <property type="match status" value="1"/>
</dbReference>
<reference evidence="7" key="1">
    <citation type="submission" date="2016-10" db="EMBL/GenBank/DDBJ databases">
        <authorList>
            <person name="Varghese N."/>
            <person name="Submissions S."/>
        </authorList>
    </citation>
    <scope>NUCLEOTIDE SEQUENCE [LARGE SCALE GENOMIC DNA]</scope>
    <source>
        <strain evidence="7">DSM 19110</strain>
    </source>
</reference>
<dbReference type="InterPro" id="IPR003661">
    <property type="entry name" value="HisK_dim/P_dom"/>
</dbReference>
<name>A0A1G9PIF6_9SPHI</name>
<dbReference type="PANTHER" id="PTHR43547:SF2">
    <property type="entry name" value="HYBRID SIGNAL TRANSDUCTION HISTIDINE KINASE C"/>
    <property type="match status" value="1"/>
</dbReference>
<dbReference type="OrthoDB" id="8676692at2"/>
<feature type="domain" description="Histidine kinase" evidence="5">
    <location>
        <begin position="779"/>
        <end position="992"/>
    </location>
</feature>
<gene>
    <name evidence="6" type="ORF">SAMN05421820_102649</name>
</gene>
<dbReference type="Gene3D" id="1.10.287.130">
    <property type="match status" value="1"/>
</dbReference>
<dbReference type="InterPro" id="IPR036097">
    <property type="entry name" value="HisK_dim/P_sf"/>
</dbReference>
<dbReference type="InterPro" id="IPR015943">
    <property type="entry name" value="WD40/YVTN_repeat-like_dom_sf"/>
</dbReference>
<evidence type="ECO:0000256" key="1">
    <source>
        <dbReference type="ARBA" id="ARBA00000085"/>
    </source>
</evidence>
<feature type="transmembrane region" description="Helical" evidence="4">
    <location>
        <begin position="709"/>
        <end position="727"/>
    </location>
</feature>
<keyword evidence="4" id="KW-0812">Transmembrane</keyword>
<dbReference type="Gene3D" id="2.130.10.10">
    <property type="entry name" value="YVTN repeat-like/Quinoprotein amine dehydrogenase"/>
    <property type="match status" value="3"/>
</dbReference>
<dbReference type="InterPro" id="IPR003594">
    <property type="entry name" value="HATPase_dom"/>
</dbReference>
<dbReference type="SUPFAM" id="SSF47384">
    <property type="entry name" value="Homodimeric domain of signal transducing histidine kinase"/>
    <property type="match status" value="1"/>
</dbReference>
<keyword evidence="7" id="KW-1185">Reference proteome</keyword>
<accession>A0A1G9PIF6</accession>
<keyword evidence="4" id="KW-1133">Transmembrane helix</keyword>
<dbReference type="RefSeq" id="WP_074605493.1">
    <property type="nucleotide sequence ID" value="NZ_FNGY01000002.1"/>
</dbReference>
<dbReference type="Gene3D" id="3.30.565.10">
    <property type="entry name" value="Histidine kinase-like ATPase, C-terminal domain"/>
    <property type="match status" value="1"/>
</dbReference>
<organism evidence="6 7">
    <name type="scientific">Pedobacter steynii</name>
    <dbReference type="NCBI Taxonomy" id="430522"/>
    <lineage>
        <taxon>Bacteria</taxon>
        <taxon>Pseudomonadati</taxon>
        <taxon>Bacteroidota</taxon>
        <taxon>Sphingobacteriia</taxon>
        <taxon>Sphingobacteriales</taxon>
        <taxon>Sphingobacteriaceae</taxon>
        <taxon>Pedobacter</taxon>
    </lineage>
</organism>
<evidence type="ECO:0000259" key="5">
    <source>
        <dbReference type="PROSITE" id="PS50109"/>
    </source>
</evidence>
<dbReference type="CDD" id="cd00082">
    <property type="entry name" value="HisKA"/>
    <property type="match status" value="1"/>
</dbReference>
<evidence type="ECO:0000256" key="3">
    <source>
        <dbReference type="ARBA" id="ARBA00022553"/>
    </source>
</evidence>
<evidence type="ECO:0000256" key="4">
    <source>
        <dbReference type="SAM" id="Phobius"/>
    </source>
</evidence>
<proteinExistence type="predicted"/>
<evidence type="ECO:0000313" key="7">
    <source>
        <dbReference type="Proteomes" id="UP000183200"/>
    </source>
</evidence>
<dbReference type="SUPFAM" id="SSF55874">
    <property type="entry name" value="ATPase domain of HSP90 chaperone/DNA topoisomerase II/histidine kinase"/>
    <property type="match status" value="1"/>
</dbReference>
<dbReference type="PANTHER" id="PTHR43547">
    <property type="entry name" value="TWO-COMPONENT HISTIDINE KINASE"/>
    <property type="match status" value="1"/>
</dbReference>
<protein>
    <recommendedName>
        <fullName evidence="2">histidine kinase</fullName>
        <ecNumber evidence="2">2.7.13.3</ecNumber>
    </recommendedName>
</protein>
<dbReference type="PROSITE" id="PS50109">
    <property type="entry name" value="HIS_KIN"/>
    <property type="match status" value="1"/>
</dbReference>
<evidence type="ECO:0000313" key="6">
    <source>
        <dbReference type="EMBL" id="SDL97915.1"/>
    </source>
</evidence>
<dbReference type="EC" id="2.7.13.3" evidence="2"/>
<keyword evidence="4" id="KW-0472">Membrane</keyword>
<dbReference type="InterPro" id="IPR036890">
    <property type="entry name" value="HATPase_C_sf"/>
</dbReference>
<dbReference type="Pfam" id="PF02518">
    <property type="entry name" value="HATPase_c"/>
    <property type="match status" value="1"/>
</dbReference>
<comment type="catalytic activity">
    <reaction evidence="1">
        <text>ATP + protein L-histidine = ADP + protein N-phospho-L-histidine.</text>
        <dbReference type="EC" id="2.7.13.3"/>
    </reaction>
</comment>
<keyword evidence="6" id="KW-0418">Kinase</keyword>
<dbReference type="EMBL" id="FNGY01000002">
    <property type="protein sequence ID" value="SDL97915.1"/>
    <property type="molecule type" value="Genomic_DNA"/>
</dbReference>
<dbReference type="InterPro" id="IPR005467">
    <property type="entry name" value="His_kinase_dom"/>
</dbReference>
<keyword evidence="3" id="KW-0597">Phosphoprotein</keyword>
<dbReference type="InterPro" id="IPR013783">
    <property type="entry name" value="Ig-like_fold"/>
</dbReference>
<dbReference type="GO" id="GO:0000155">
    <property type="term" value="F:phosphorelay sensor kinase activity"/>
    <property type="evidence" value="ECO:0007669"/>
    <property type="project" value="InterPro"/>
</dbReference>
<dbReference type="Gene3D" id="2.60.40.10">
    <property type="entry name" value="Immunoglobulins"/>
    <property type="match status" value="1"/>
</dbReference>
<dbReference type="SUPFAM" id="SSF63829">
    <property type="entry name" value="Calcium-dependent phosphotriesterase"/>
    <property type="match status" value="1"/>
</dbReference>
<dbReference type="AlphaFoldDB" id="A0A1G9PIF6"/>
<evidence type="ECO:0000256" key="2">
    <source>
        <dbReference type="ARBA" id="ARBA00012438"/>
    </source>
</evidence>